<sequence precursor="true">MISPHALCLTILFGIGSIATAGDDIHWERVQLDSRFRAEGAAIADLNNDGKADIIAGDVWYAAPDWQRHEIRQPGDFWAGDGYSNNFCNWTYDINDDGWEDVIIVGFPGDPFHWYENPKGKDGHWKEHVIWHSICNETPQFADINGDDRPEIILGSQPEAQIGYIEIPTGDAVYEKWKFTAVSRPGDPMQNGTFKYYHGLGVGDVNSDRRTDIVIPHGWWEQPASASSTLWTFHAHVLGQDQPQKMADVHVQDLDRDGDADFIGSSAHAHGVWWFETTDDGIRQHLIDESFSQTHAMHFVDVDGDGQQDIVTGKRYFAHNGRDPGGLDPVGMYWYRVERNEGQPPKFTRHEIVAGRDTGVGTQFAVGDIDGDGLIDIALSNKKGVNILLQRR</sequence>
<dbReference type="AlphaFoldDB" id="A0A517ZC04"/>
<dbReference type="InterPro" id="IPR013517">
    <property type="entry name" value="FG-GAP"/>
</dbReference>
<dbReference type="PANTHER" id="PTHR44103:SF1">
    <property type="entry name" value="PROPROTEIN CONVERTASE P"/>
    <property type="match status" value="1"/>
</dbReference>
<gene>
    <name evidence="3" type="ORF">Mal4_43880</name>
</gene>
<dbReference type="Gene3D" id="2.130.10.130">
    <property type="entry name" value="Integrin alpha, N-terminal"/>
    <property type="match status" value="2"/>
</dbReference>
<dbReference type="EMBL" id="CP036275">
    <property type="protein sequence ID" value="QDU40034.1"/>
    <property type="molecule type" value="Genomic_DNA"/>
</dbReference>
<dbReference type="OrthoDB" id="228608at2"/>
<name>A0A517ZC04_9PLAN</name>
<evidence type="ECO:0000313" key="4">
    <source>
        <dbReference type="Proteomes" id="UP000320496"/>
    </source>
</evidence>
<dbReference type="KEGG" id="mri:Mal4_43880"/>
<organism evidence="3 4">
    <name type="scientific">Maioricimonas rarisocia</name>
    <dbReference type="NCBI Taxonomy" id="2528026"/>
    <lineage>
        <taxon>Bacteria</taxon>
        <taxon>Pseudomonadati</taxon>
        <taxon>Planctomycetota</taxon>
        <taxon>Planctomycetia</taxon>
        <taxon>Planctomycetales</taxon>
        <taxon>Planctomycetaceae</taxon>
        <taxon>Maioricimonas</taxon>
    </lineage>
</organism>
<dbReference type="Pfam" id="PF13517">
    <property type="entry name" value="FG-GAP_3"/>
    <property type="match status" value="2"/>
</dbReference>
<feature type="chain" id="PRO_5021908921" evidence="2">
    <location>
        <begin position="22"/>
        <end position="392"/>
    </location>
</feature>
<evidence type="ECO:0000256" key="2">
    <source>
        <dbReference type="SAM" id="SignalP"/>
    </source>
</evidence>
<dbReference type="InterPro" id="IPR028994">
    <property type="entry name" value="Integrin_alpha_N"/>
</dbReference>
<evidence type="ECO:0000256" key="1">
    <source>
        <dbReference type="ARBA" id="ARBA00022729"/>
    </source>
</evidence>
<reference evidence="3 4" key="1">
    <citation type="submission" date="2019-02" db="EMBL/GenBank/DDBJ databases">
        <title>Deep-cultivation of Planctomycetes and their phenomic and genomic characterization uncovers novel biology.</title>
        <authorList>
            <person name="Wiegand S."/>
            <person name="Jogler M."/>
            <person name="Boedeker C."/>
            <person name="Pinto D."/>
            <person name="Vollmers J."/>
            <person name="Rivas-Marin E."/>
            <person name="Kohn T."/>
            <person name="Peeters S.H."/>
            <person name="Heuer A."/>
            <person name="Rast P."/>
            <person name="Oberbeckmann S."/>
            <person name="Bunk B."/>
            <person name="Jeske O."/>
            <person name="Meyerdierks A."/>
            <person name="Storesund J.E."/>
            <person name="Kallscheuer N."/>
            <person name="Luecker S."/>
            <person name="Lage O.M."/>
            <person name="Pohl T."/>
            <person name="Merkel B.J."/>
            <person name="Hornburger P."/>
            <person name="Mueller R.-W."/>
            <person name="Bruemmer F."/>
            <person name="Labrenz M."/>
            <person name="Spormann A.M."/>
            <person name="Op den Camp H."/>
            <person name="Overmann J."/>
            <person name="Amann R."/>
            <person name="Jetten M.S.M."/>
            <person name="Mascher T."/>
            <person name="Medema M.H."/>
            <person name="Devos D.P."/>
            <person name="Kaster A.-K."/>
            <person name="Ovreas L."/>
            <person name="Rohde M."/>
            <person name="Galperin M.Y."/>
            <person name="Jogler C."/>
        </authorList>
    </citation>
    <scope>NUCLEOTIDE SEQUENCE [LARGE SCALE GENOMIC DNA]</scope>
    <source>
        <strain evidence="3 4">Mal4</strain>
    </source>
</reference>
<proteinExistence type="predicted"/>
<dbReference type="PANTHER" id="PTHR44103">
    <property type="entry name" value="PROPROTEIN CONVERTASE P"/>
    <property type="match status" value="1"/>
</dbReference>
<keyword evidence="1 2" id="KW-0732">Signal</keyword>
<evidence type="ECO:0000313" key="3">
    <source>
        <dbReference type="EMBL" id="QDU40034.1"/>
    </source>
</evidence>
<feature type="signal peptide" evidence="2">
    <location>
        <begin position="1"/>
        <end position="21"/>
    </location>
</feature>
<dbReference type="SUPFAM" id="SSF69318">
    <property type="entry name" value="Integrin alpha N-terminal domain"/>
    <property type="match status" value="1"/>
</dbReference>
<keyword evidence="4" id="KW-1185">Reference proteome</keyword>
<dbReference type="RefSeq" id="WP_145371157.1">
    <property type="nucleotide sequence ID" value="NZ_CP036275.1"/>
</dbReference>
<dbReference type="Proteomes" id="UP000320496">
    <property type="component" value="Chromosome"/>
</dbReference>
<protein>
    <submittedName>
        <fullName evidence="3">FG-GAP repeat protein</fullName>
    </submittedName>
</protein>
<accession>A0A517ZC04</accession>